<dbReference type="SMART" id="SM00347">
    <property type="entry name" value="HTH_MARR"/>
    <property type="match status" value="1"/>
</dbReference>
<dbReference type="InterPro" id="IPR036390">
    <property type="entry name" value="WH_DNA-bd_sf"/>
</dbReference>
<keyword evidence="6" id="KW-0804">Transcription</keyword>
<keyword evidence="10" id="KW-1185">Reference proteome</keyword>
<dbReference type="SUPFAM" id="SSF46785">
    <property type="entry name" value="Winged helix' DNA-binding domain"/>
    <property type="match status" value="1"/>
</dbReference>
<dbReference type="Pfam" id="PF22381">
    <property type="entry name" value="Staph_reg_Sar_Rot"/>
    <property type="match status" value="1"/>
</dbReference>
<evidence type="ECO:0000256" key="7">
    <source>
        <dbReference type="ARBA" id="ARBA00040307"/>
    </source>
</evidence>
<proteinExistence type="predicted"/>
<reference evidence="10" key="1">
    <citation type="journal article" date="2019" name="Int. J. Syst. Evol. Microbiol.">
        <title>The Global Catalogue of Microorganisms (GCM) 10K type strain sequencing project: providing services to taxonomists for standard genome sequencing and annotation.</title>
        <authorList>
            <consortium name="The Broad Institute Genomics Platform"/>
            <consortium name="The Broad Institute Genome Sequencing Center for Infectious Disease"/>
            <person name="Wu L."/>
            <person name="Ma J."/>
        </authorList>
    </citation>
    <scope>NUCLEOTIDE SEQUENCE [LARGE SCALE GENOMIC DNA]</scope>
    <source>
        <strain evidence="10">JCM 11496</strain>
    </source>
</reference>
<dbReference type="RefSeq" id="WP_343882128.1">
    <property type="nucleotide sequence ID" value="NZ_BAAAIJ010000059.1"/>
</dbReference>
<evidence type="ECO:0000256" key="5">
    <source>
        <dbReference type="ARBA" id="ARBA00023125"/>
    </source>
</evidence>
<evidence type="ECO:0000313" key="10">
    <source>
        <dbReference type="Proteomes" id="UP001597307"/>
    </source>
</evidence>
<evidence type="ECO:0000313" key="9">
    <source>
        <dbReference type="EMBL" id="MFD1848420.1"/>
    </source>
</evidence>
<evidence type="ECO:0000256" key="3">
    <source>
        <dbReference type="ARBA" id="ARBA00023015"/>
    </source>
</evidence>
<dbReference type="InterPro" id="IPR011991">
    <property type="entry name" value="ArsR-like_HTH"/>
</dbReference>
<keyword evidence="5" id="KW-0238">DNA-binding</keyword>
<evidence type="ECO:0000256" key="4">
    <source>
        <dbReference type="ARBA" id="ARBA00023026"/>
    </source>
</evidence>
<dbReference type="InterPro" id="IPR023187">
    <property type="entry name" value="Tscrpt_reg_MarR-type_CS"/>
</dbReference>
<gene>
    <name evidence="9" type="ORF">ACFSFX_17700</name>
</gene>
<dbReference type="PANTHER" id="PTHR33164:SF5">
    <property type="entry name" value="ORGANIC HYDROPEROXIDE RESISTANCE TRANSCRIPTIONAL REGULATOR"/>
    <property type="match status" value="1"/>
</dbReference>
<dbReference type="Gene3D" id="1.10.10.10">
    <property type="entry name" value="Winged helix-like DNA-binding domain superfamily/Winged helix DNA-binding domain"/>
    <property type="match status" value="1"/>
</dbReference>
<keyword evidence="2" id="KW-0963">Cytoplasm</keyword>
<feature type="domain" description="HTH marR-type" evidence="8">
    <location>
        <begin position="8"/>
        <end position="138"/>
    </location>
</feature>
<dbReference type="Proteomes" id="UP001597307">
    <property type="component" value="Unassembled WGS sequence"/>
</dbReference>
<evidence type="ECO:0000256" key="2">
    <source>
        <dbReference type="ARBA" id="ARBA00022490"/>
    </source>
</evidence>
<dbReference type="PROSITE" id="PS01117">
    <property type="entry name" value="HTH_MARR_1"/>
    <property type="match status" value="1"/>
</dbReference>
<evidence type="ECO:0000256" key="6">
    <source>
        <dbReference type="ARBA" id="ARBA00023163"/>
    </source>
</evidence>
<name>A0ABW4QCH1_9MICC</name>
<dbReference type="InterPro" id="IPR036388">
    <property type="entry name" value="WH-like_DNA-bd_sf"/>
</dbReference>
<dbReference type="CDD" id="cd00090">
    <property type="entry name" value="HTH_ARSR"/>
    <property type="match status" value="1"/>
</dbReference>
<evidence type="ECO:0000256" key="1">
    <source>
        <dbReference type="ARBA" id="ARBA00004496"/>
    </source>
</evidence>
<protein>
    <recommendedName>
        <fullName evidence="7">HTH-type transcriptional regulator MgrA</fullName>
    </recommendedName>
</protein>
<dbReference type="InterPro" id="IPR055166">
    <property type="entry name" value="Transc_reg_Sar_Rot_HTH"/>
</dbReference>
<accession>A0ABW4QCH1</accession>
<keyword evidence="3" id="KW-0805">Transcription regulation</keyword>
<comment type="subcellular location">
    <subcellularLocation>
        <location evidence="1">Cytoplasm</location>
    </subcellularLocation>
</comment>
<evidence type="ECO:0000259" key="8">
    <source>
        <dbReference type="PROSITE" id="PS50995"/>
    </source>
</evidence>
<comment type="caution">
    <text evidence="9">The sequence shown here is derived from an EMBL/GenBank/DDBJ whole genome shotgun (WGS) entry which is preliminary data.</text>
</comment>
<dbReference type="PANTHER" id="PTHR33164">
    <property type="entry name" value="TRANSCRIPTIONAL REGULATOR, MARR FAMILY"/>
    <property type="match status" value="1"/>
</dbReference>
<dbReference type="InterPro" id="IPR000835">
    <property type="entry name" value="HTH_MarR-typ"/>
</dbReference>
<keyword evidence="4" id="KW-0843">Virulence</keyword>
<sequence length="154" mass="16776">MEGDLRLENQLCFALYDAARTMAGAYQAALTPLGLTYPQFLVLLVLWEEDCRTVSQLGSRLHLDSGTLSPLLKRLETLGLVERRRESQDGRAVTIRLTERGAGLKSQAASLQGDLRDHLAMSDEELAALHVLAARFCTAARSPMGGTPSPADHT</sequence>
<organism evidence="9 10">
    <name type="scientific">Arthrobacter flavus</name>
    <dbReference type="NCBI Taxonomy" id="95172"/>
    <lineage>
        <taxon>Bacteria</taxon>
        <taxon>Bacillati</taxon>
        <taxon>Actinomycetota</taxon>
        <taxon>Actinomycetes</taxon>
        <taxon>Micrococcales</taxon>
        <taxon>Micrococcaceae</taxon>
        <taxon>Arthrobacter</taxon>
    </lineage>
</organism>
<dbReference type="InterPro" id="IPR039422">
    <property type="entry name" value="MarR/SlyA-like"/>
</dbReference>
<dbReference type="EMBL" id="JBHUGA010000067">
    <property type="protein sequence ID" value="MFD1848420.1"/>
    <property type="molecule type" value="Genomic_DNA"/>
</dbReference>
<dbReference type="PRINTS" id="PR00598">
    <property type="entry name" value="HTHMARR"/>
</dbReference>
<dbReference type="PROSITE" id="PS50995">
    <property type="entry name" value="HTH_MARR_2"/>
    <property type="match status" value="1"/>
</dbReference>